<name>A0A821M7A2_9BILA</name>
<evidence type="ECO:0000313" key="2">
    <source>
        <dbReference type="EMBL" id="CAF4764447.1"/>
    </source>
</evidence>
<comment type="caution">
    <text evidence="2">The sequence shown here is derived from an EMBL/GenBank/DDBJ whole genome shotgun (WGS) entry which is preliminary data.</text>
</comment>
<sequence>MGDGPGYTLTGSWGITLGAAEFGREEIGGG</sequence>
<dbReference type="AlphaFoldDB" id="A0A821M7A2"/>
<organism evidence="2 4">
    <name type="scientific">Rotaria magnacalcarata</name>
    <dbReference type="NCBI Taxonomy" id="392030"/>
    <lineage>
        <taxon>Eukaryota</taxon>
        <taxon>Metazoa</taxon>
        <taxon>Spiralia</taxon>
        <taxon>Gnathifera</taxon>
        <taxon>Rotifera</taxon>
        <taxon>Eurotatoria</taxon>
        <taxon>Bdelloidea</taxon>
        <taxon>Philodinida</taxon>
        <taxon>Philodinidae</taxon>
        <taxon>Rotaria</taxon>
    </lineage>
</organism>
<accession>A0A821M7A2</accession>
<dbReference type="Proteomes" id="UP000676336">
    <property type="component" value="Unassembled WGS sequence"/>
</dbReference>
<dbReference type="Proteomes" id="UP000663866">
    <property type="component" value="Unassembled WGS sequence"/>
</dbReference>
<keyword evidence="4" id="KW-1185">Reference proteome</keyword>
<feature type="non-terminal residue" evidence="2">
    <location>
        <position position="30"/>
    </location>
</feature>
<proteinExistence type="predicted"/>
<evidence type="ECO:0000313" key="1">
    <source>
        <dbReference type="EMBL" id="CAF4538034.1"/>
    </source>
</evidence>
<dbReference type="EMBL" id="CAJOBI010090066">
    <property type="protein sequence ID" value="CAF4538034.1"/>
    <property type="molecule type" value="Genomic_DNA"/>
</dbReference>
<dbReference type="EMBL" id="CAJOBI010148499">
    <property type="protein sequence ID" value="CAF4800472.1"/>
    <property type="molecule type" value="Genomic_DNA"/>
</dbReference>
<evidence type="ECO:0000313" key="4">
    <source>
        <dbReference type="Proteomes" id="UP000663866"/>
    </source>
</evidence>
<dbReference type="EMBL" id="CAJOBG010117307">
    <property type="protein sequence ID" value="CAF4764447.1"/>
    <property type="molecule type" value="Genomic_DNA"/>
</dbReference>
<reference evidence="2" key="1">
    <citation type="submission" date="2021-02" db="EMBL/GenBank/DDBJ databases">
        <authorList>
            <person name="Nowell W R."/>
        </authorList>
    </citation>
    <scope>NUCLEOTIDE SEQUENCE</scope>
</reference>
<protein>
    <submittedName>
        <fullName evidence="2">Uncharacterized protein</fullName>
    </submittedName>
</protein>
<gene>
    <name evidence="2" type="ORF">OVN521_LOCUS50609</name>
    <name evidence="1" type="ORF">SMN809_LOCUS36504</name>
    <name evidence="3" type="ORF">SMN809_LOCUS47154</name>
</gene>
<evidence type="ECO:0000313" key="3">
    <source>
        <dbReference type="EMBL" id="CAF4800472.1"/>
    </source>
</evidence>